<dbReference type="PANTHER" id="PTHR19959:SF119">
    <property type="entry name" value="FUNGAL LIPASE-LIKE DOMAIN-CONTAINING PROTEIN"/>
    <property type="match status" value="1"/>
</dbReference>
<dbReference type="OrthoDB" id="3217196at2759"/>
<dbReference type="SUPFAM" id="SSF48452">
    <property type="entry name" value="TPR-like"/>
    <property type="match status" value="1"/>
</dbReference>
<dbReference type="Proteomes" id="UP000053647">
    <property type="component" value="Unassembled WGS sequence"/>
</dbReference>
<dbReference type="HOGENOM" id="CLU_733847_0_0_1"/>
<reference evidence="2" key="2">
    <citation type="submission" date="2015-01" db="EMBL/GenBank/DDBJ databases">
        <title>Evolutionary Origins and Diversification of the Mycorrhizal Mutualists.</title>
        <authorList>
            <consortium name="DOE Joint Genome Institute"/>
            <consortium name="Mycorrhizal Genomics Consortium"/>
            <person name="Kohler A."/>
            <person name="Kuo A."/>
            <person name="Nagy L.G."/>
            <person name="Floudas D."/>
            <person name="Copeland A."/>
            <person name="Barry K.W."/>
            <person name="Cichocki N."/>
            <person name="Veneault-Fourrey C."/>
            <person name="LaButti K."/>
            <person name="Lindquist E.A."/>
            <person name="Lipzen A."/>
            <person name="Lundell T."/>
            <person name="Morin E."/>
            <person name="Murat C."/>
            <person name="Riley R."/>
            <person name="Ohm R."/>
            <person name="Sun H."/>
            <person name="Tunlid A."/>
            <person name="Henrissat B."/>
            <person name="Grigoriev I.V."/>
            <person name="Hibbett D.S."/>
            <person name="Martin F."/>
        </authorList>
    </citation>
    <scope>NUCLEOTIDE SEQUENCE [LARGE SCALE GENOMIC DNA]</scope>
    <source>
        <strain evidence="2">ATCC 200175</strain>
    </source>
</reference>
<dbReference type="Pfam" id="PF13374">
    <property type="entry name" value="TPR_10"/>
    <property type="match status" value="1"/>
</dbReference>
<evidence type="ECO:0000313" key="2">
    <source>
        <dbReference type="Proteomes" id="UP000053647"/>
    </source>
</evidence>
<accession>A0A0C9TDV7</accession>
<evidence type="ECO:0008006" key="3">
    <source>
        <dbReference type="Google" id="ProtNLM"/>
    </source>
</evidence>
<dbReference type="EMBL" id="KN820978">
    <property type="protein sequence ID" value="KIJ05441.1"/>
    <property type="molecule type" value="Genomic_DNA"/>
</dbReference>
<dbReference type="AlphaFoldDB" id="A0A0C9TDV7"/>
<dbReference type="InterPro" id="IPR011990">
    <property type="entry name" value="TPR-like_helical_dom_sf"/>
</dbReference>
<evidence type="ECO:0000313" key="1">
    <source>
        <dbReference type="EMBL" id="KIJ05441.1"/>
    </source>
</evidence>
<reference evidence="1 2" key="1">
    <citation type="submission" date="2014-06" db="EMBL/GenBank/DDBJ databases">
        <authorList>
            <consortium name="DOE Joint Genome Institute"/>
            <person name="Kuo A."/>
            <person name="Kohler A."/>
            <person name="Nagy L.G."/>
            <person name="Floudas D."/>
            <person name="Copeland A."/>
            <person name="Barry K.W."/>
            <person name="Cichocki N."/>
            <person name="Veneault-Fourrey C."/>
            <person name="LaButti K."/>
            <person name="Lindquist E.A."/>
            <person name="Lipzen A."/>
            <person name="Lundell T."/>
            <person name="Morin E."/>
            <person name="Murat C."/>
            <person name="Sun H."/>
            <person name="Tunlid A."/>
            <person name="Henrissat B."/>
            <person name="Grigoriev I.V."/>
            <person name="Hibbett D.S."/>
            <person name="Martin F."/>
            <person name="Nordberg H.P."/>
            <person name="Cantor M.N."/>
            <person name="Hua S.X."/>
        </authorList>
    </citation>
    <scope>NUCLEOTIDE SEQUENCE [LARGE SCALE GENOMIC DNA]</scope>
    <source>
        <strain evidence="1 2">ATCC 200175</strain>
    </source>
</reference>
<sequence>MLKLAITLLSRFNKRGDATDADEANQLLANVLDICLPDSREYTLAELVTPMLAMHTGVNAVGDTSAAVAVSSTRSGNQRSPYSLDQLRRNLEQCNQQDNPRLLDDVISQLRSALSFYGPGQPGWIGWKESLAIALGLRFERQGQKQDLEDVLLFSREMLMWTSRHRTHHCHSLKHLAGVLRRQFRQDGDRKDLEEGIQLSRDVLALTPPGHPDRAISLCNLGIDLSAQFKQSGDRDDLDEAIQLDRDALVDDLDEAIQLHRDALVLRPPGHPDCAITLCSLETELGTRFEQSGDKDDLDEAIQLGQDALVLTPPEHPHYAMSLSNLGEKLSTQFEQSGDGDDLDKAIQHHRDALMLRSPGHSDRAISLCNLGVDLGM</sequence>
<protein>
    <recommendedName>
        <fullName evidence="3">TPR-like protein</fullName>
    </recommendedName>
</protein>
<name>A0A0C9TDV7_PAXIN</name>
<organism evidence="1 2">
    <name type="scientific">Paxillus involutus ATCC 200175</name>
    <dbReference type="NCBI Taxonomy" id="664439"/>
    <lineage>
        <taxon>Eukaryota</taxon>
        <taxon>Fungi</taxon>
        <taxon>Dikarya</taxon>
        <taxon>Basidiomycota</taxon>
        <taxon>Agaricomycotina</taxon>
        <taxon>Agaricomycetes</taxon>
        <taxon>Agaricomycetidae</taxon>
        <taxon>Boletales</taxon>
        <taxon>Paxilineae</taxon>
        <taxon>Paxillaceae</taxon>
        <taxon>Paxillus</taxon>
    </lineage>
</organism>
<dbReference type="Gene3D" id="1.25.40.10">
    <property type="entry name" value="Tetratricopeptide repeat domain"/>
    <property type="match status" value="2"/>
</dbReference>
<dbReference type="PANTHER" id="PTHR19959">
    <property type="entry name" value="KINESIN LIGHT CHAIN"/>
    <property type="match status" value="1"/>
</dbReference>
<gene>
    <name evidence="1" type="ORF">PAXINDRAFT_21303</name>
</gene>
<proteinExistence type="predicted"/>
<keyword evidence="2" id="KW-1185">Reference proteome</keyword>